<comment type="similarity">
    <text evidence="3">Belongs to the IspD/TarI cytidylyltransferase family. IspD subfamily.</text>
</comment>
<dbReference type="Proteomes" id="UP001325680">
    <property type="component" value="Chromosome"/>
</dbReference>
<protein>
    <recommendedName>
        <fullName evidence="3">2-C-methyl-D-erythritol 4-phosphate cytidylyltransferase</fullName>
        <ecNumber evidence="3">2.7.7.60</ecNumber>
    </recommendedName>
    <alternativeName>
        <fullName evidence="3">4-diphosphocytidyl-2C-methyl-D-erythritol synthase</fullName>
    </alternativeName>
    <alternativeName>
        <fullName evidence="3">MEP cytidylyltransferase</fullName>
        <shortName evidence="3">MCT</shortName>
    </alternativeName>
</protein>
<dbReference type="InterPro" id="IPR050088">
    <property type="entry name" value="IspD/TarI_cytidylyltransf_bact"/>
</dbReference>
<dbReference type="Pfam" id="PF01128">
    <property type="entry name" value="IspD"/>
    <property type="match status" value="1"/>
</dbReference>
<dbReference type="Gene3D" id="3.90.550.10">
    <property type="entry name" value="Spore Coat Polysaccharide Biosynthesis Protein SpsA, Chain A"/>
    <property type="match status" value="1"/>
</dbReference>
<feature type="site" description="Positions MEP for the nucleophilic attack" evidence="3">
    <location>
        <position position="206"/>
    </location>
</feature>
<feature type="site" description="Transition state stabilizer" evidence="3">
    <location>
        <position position="15"/>
    </location>
</feature>
<keyword evidence="2 3" id="KW-0548">Nucleotidyltransferase</keyword>
<dbReference type="NCBIfam" id="NF001186">
    <property type="entry name" value="PRK00155.2-3"/>
    <property type="match status" value="1"/>
</dbReference>
<proteinExistence type="inferred from homology"/>
<feature type="site" description="Transition state stabilizer" evidence="3">
    <location>
        <position position="22"/>
    </location>
</feature>
<evidence type="ECO:0000256" key="1">
    <source>
        <dbReference type="ARBA" id="ARBA00022679"/>
    </source>
</evidence>
<dbReference type="InterPro" id="IPR034683">
    <property type="entry name" value="IspD/TarI"/>
</dbReference>
<evidence type="ECO:0000256" key="3">
    <source>
        <dbReference type="HAMAP-Rule" id="MF_00108"/>
    </source>
</evidence>
<sequence>MNKVAIIVAGGAGKRMGSELPKQFLMLQNKPVLYHTLNTFLSAYDDLQIVLVLAEDYVDMGREIIDAYFENDRIRIAVGGATRFDSVKNGLALVEDEAIIFVHDAVRCALTTRLIHRCYETALEMGTAIPVVKSSDSLRIINDDGLNEAIDRDKIVLVQTPQVFHSKILIPAFNIDYKDWFTDEASVVEAFGMMVTLVEGEKQNLKITHPVDLAIAEQVLADRAK</sequence>
<dbReference type="HAMAP" id="MF_00108">
    <property type="entry name" value="IspD"/>
    <property type="match status" value="1"/>
</dbReference>
<gene>
    <name evidence="3" type="primary">ispD</name>
    <name evidence="4" type="ORF">U0035_16620</name>
</gene>
<name>A0ABZ0W3J0_9BACT</name>
<dbReference type="RefSeq" id="WP_114792321.1">
    <property type="nucleotide sequence ID" value="NZ_CP139960.1"/>
</dbReference>
<dbReference type="EC" id="2.7.7.60" evidence="3"/>
<comment type="function">
    <text evidence="3">Catalyzes the formation of 4-diphosphocytidyl-2-C-methyl-D-erythritol from CTP and 2-C-methyl-D-erythritol 4-phosphate (MEP).</text>
</comment>
<accession>A0ABZ0W3J0</accession>
<keyword evidence="5" id="KW-1185">Reference proteome</keyword>
<comment type="pathway">
    <text evidence="3">Isoprenoid biosynthesis; isopentenyl diphosphate biosynthesis via DXP pathway; isopentenyl diphosphate from 1-deoxy-D-xylulose 5-phosphate: step 2/6.</text>
</comment>
<feature type="site" description="Positions MEP for the nucleophilic attack" evidence="3">
    <location>
        <position position="152"/>
    </location>
</feature>
<dbReference type="NCBIfam" id="TIGR00453">
    <property type="entry name" value="ispD"/>
    <property type="match status" value="1"/>
</dbReference>
<evidence type="ECO:0000313" key="5">
    <source>
        <dbReference type="Proteomes" id="UP001325680"/>
    </source>
</evidence>
<keyword evidence="1 3" id="KW-0808">Transferase</keyword>
<dbReference type="GO" id="GO:0050518">
    <property type="term" value="F:2-C-methyl-D-erythritol 4-phosphate cytidylyltransferase activity"/>
    <property type="evidence" value="ECO:0007669"/>
    <property type="project" value="UniProtKB-EC"/>
</dbReference>
<dbReference type="InterPro" id="IPR029044">
    <property type="entry name" value="Nucleotide-diphossugar_trans"/>
</dbReference>
<organism evidence="4 5">
    <name type="scientific">Niabella yanshanensis</name>
    <dbReference type="NCBI Taxonomy" id="577386"/>
    <lineage>
        <taxon>Bacteria</taxon>
        <taxon>Pseudomonadati</taxon>
        <taxon>Bacteroidota</taxon>
        <taxon>Chitinophagia</taxon>
        <taxon>Chitinophagales</taxon>
        <taxon>Chitinophagaceae</taxon>
        <taxon>Niabella</taxon>
    </lineage>
</organism>
<dbReference type="CDD" id="cd02516">
    <property type="entry name" value="CDP-ME_synthetase"/>
    <property type="match status" value="1"/>
</dbReference>
<reference evidence="4 5" key="1">
    <citation type="submission" date="2023-12" db="EMBL/GenBank/DDBJ databases">
        <title>Genome sequencing and assembly of bacterial species from a model synthetic community.</title>
        <authorList>
            <person name="Hogle S.L."/>
        </authorList>
    </citation>
    <scope>NUCLEOTIDE SEQUENCE [LARGE SCALE GENOMIC DNA]</scope>
    <source>
        <strain evidence="4 5">HAMBI_3031</strain>
    </source>
</reference>
<evidence type="ECO:0000256" key="2">
    <source>
        <dbReference type="ARBA" id="ARBA00022695"/>
    </source>
</evidence>
<keyword evidence="3" id="KW-0414">Isoprene biosynthesis</keyword>
<dbReference type="PANTHER" id="PTHR32125:SF4">
    <property type="entry name" value="2-C-METHYL-D-ERYTHRITOL 4-PHOSPHATE CYTIDYLYLTRANSFERASE, CHLOROPLASTIC"/>
    <property type="match status" value="1"/>
</dbReference>
<dbReference type="SUPFAM" id="SSF53448">
    <property type="entry name" value="Nucleotide-diphospho-sugar transferases"/>
    <property type="match status" value="1"/>
</dbReference>
<dbReference type="EMBL" id="CP139960">
    <property type="protein sequence ID" value="WQD37294.1"/>
    <property type="molecule type" value="Genomic_DNA"/>
</dbReference>
<dbReference type="PANTHER" id="PTHR32125">
    <property type="entry name" value="2-C-METHYL-D-ERYTHRITOL 4-PHOSPHATE CYTIDYLYLTRANSFERASE, CHLOROPLASTIC"/>
    <property type="match status" value="1"/>
</dbReference>
<comment type="catalytic activity">
    <reaction evidence="3">
        <text>2-C-methyl-D-erythritol 4-phosphate + CTP + H(+) = 4-CDP-2-C-methyl-D-erythritol + diphosphate</text>
        <dbReference type="Rhea" id="RHEA:13429"/>
        <dbReference type="ChEBI" id="CHEBI:15378"/>
        <dbReference type="ChEBI" id="CHEBI:33019"/>
        <dbReference type="ChEBI" id="CHEBI:37563"/>
        <dbReference type="ChEBI" id="CHEBI:57823"/>
        <dbReference type="ChEBI" id="CHEBI:58262"/>
        <dbReference type="EC" id="2.7.7.60"/>
    </reaction>
</comment>
<dbReference type="InterPro" id="IPR001228">
    <property type="entry name" value="IspD"/>
</dbReference>
<evidence type="ECO:0000313" key="4">
    <source>
        <dbReference type="EMBL" id="WQD37294.1"/>
    </source>
</evidence>